<dbReference type="GO" id="GO:0016829">
    <property type="term" value="F:lyase activity"/>
    <property type="evidence" value="ECO:0007669"/>
    <property type="project" value="InterPro"/>
</dbReference>
<gene>
    <name evidence="4" type="ORF">E1B25_02730</name>
</gene>
<dbReference type="Proteomes" id="UP000294662">
    <property type="component" value="Unassembled WGS sequence"/>
</dbReference>
<dbReference type="Gene3D" id="3.30.1330.120">
    <property type="entry name" value="2-methylcitrate dehydratase PrpD"/>
    <property type="match status" value="1"/>
</dbReference>
<dbReference type="InterPro" id="IPR045336">
    <property type="entry name" value="MmgE_PrpD_N"/>
</dbReference>
<accession>A0A4R5F1T3</accession>
<dbReference type="InterPro" id="IPR042183">
    <property type="entry name" value="MmgE/PrpD_sf_1"/>
</dbReference>
<evidence type="ECO:0000313" key="5">
    <source>
        <dbReference type="Proteomes" id="UP000294662"/>
    </source>
</evidence>
<dbReference type="EMBL" id="SMFP01000001">
    <property type="protein sequence ID" value="TDE41140.1"/>
    <property type="molecule type" value="Genomic_DNA"/>
</dbReference>
<evidence type="ECO:0000313" key="4">
    <source>
        <dbReference type="EMBL" id="TDE41140.1"/>
    </source>
</evidence>
<organism evidence="4 5">
    <name type="scientific">Antarcticimicrobium sediminis</name>
    <dbReference type="NCBI Taxonomy" id="2546227"/>
    <lineage>
        <taxon>Bacteria</taxon>
        <taxon>Pseudomonadati</taxon>
        <taxon>Pseudomonadota</taxon>
        <taxon>Alphaproteobacteria</taxon>
        <taxon>Rhodobacterales</taxon>
        <taxon>Paracoccaceae</taxon>
        <taxon>Antarcticimicrobium</taxon>
    </lineage>
</organism>
<protein>
    <submittedName>
        <fullName evidence="4">MmgE/PrpD family protein</fullName>
    </submittedName>
</protein>
<dbReference type="SUPFAM" id="SSF103378">
    <property type="entry name" value="2-methylcitrate dehydratase PrpD"/>
    <property type="match status" value="1"/>
</dbReference>
<evidence type="ECO:0000259" key="3">
    <source>
        <dbReference type="Pfam" id="PF19305"/>
    </source>
</evidence>
<proteinExistence type="inferred from homology"/>
<dbReference type="InterPro" id="IPR005656">
    <property type="entry name" value="MmgE_PrpD"/>
</dbReference>
<dbReference type="Pfam" id="PF19305">
    <property type="entry name" value="MmgE_PrpD_C"/>
    <property type="match status" value="1"/>
</dbReference>
<dbReference type="InterPro" id="IPR042188">
    <property type="entry name" value="MmgE/PrpD_sf_2"/>
</dbReference>
<feature type="domain" description="MmgE/PrpD N-terminal" evidence="2">
    <location>
        <begin position="14"/>
        <end position="238"/>
    </location>
</feature>
<reference evidence="4 5" key="1">
    <citation type="submission" date="2019-03" db="EMBL/GenBank/DDBJ databases">
        <authorList>
            <person name="Zhang S."/>
        </authorList>
    </citation>
    <scope>NUCLEOTIDE SEQUENCE [LARGE SCALE GENOMIC DNA]</scope>
    <source>
        <strain evidence="4 5">S4J41</strain>
    </source>
</reference>
<feature type="domain" description="MmgE/PrpD C-terminal" evidence="3">
    <location>
        <begin position="262"/>
        <end position="367"/>
    </location>
</feature>
<dbReference type="OrthoDB" id="9795089at2"/>
<dbReference type="InterPro" id="IPR045337">
    <property type="entry name" value="MmgE_PrpD_C"/>
</dbReference>
<dbReference type="Gene3D" id="1.10.4100.10">
    <property type="entry name" value="2-methylcitrate dehydratase PrpD"/>
    <property type="match status" value="1"/>
</dbReference>
<dbReference type="AlphaFoldDB" id="A0A4R5F1T3"/>
<evidence type="ECO:0000259" key="2">
    <source>
        <dbReference type="Pfam" id="PF03972"/>
    </source>
</evidence>
<dbReference type="InterPro" id="IPR036148">
    <property type="entry name" value="MmgE/PrpD_sf"/>
</dbReference>
<dbReference type="PANTHER" id="PTHR16943">
    <property type="entry name" value="2-METHYLCITRATE DEHYDRATASE-RELATED"/>
    <property type="match status" value="1"/>
</dbReference>
<evidence type="ECO:0000256" key="1">
    <source>
        <dbReference type="ARBA" id="ARBA00006174"/>
    </source>
</evidence>
<name>A0A4R5F1T3_9RHOB</name>
<dbReference type="Pfam" id="PF03972">
    <property type="entry name" value="MmgE_PrpD_N"/>
    <property type="match status" value="1"/>
</dbReference>
<dbReference type="RefSeq" id="WP_132827130.1">
    <property type="nucleotide sequence ID" value="NZ_SMFP01000001.1"/>
</dbReference>
<dbReference type="PANTHER" id="PTHR16943:SF8">
    <property type="entry name" value="2-METHYLCITRATE DEHYDRATASE"/>
    <property type="match status" value="1"/>
</dbReference>
<sequence length="437" mass="45720">MSEALDQLVALAMTPTDAIPDSARRLARFSLFDWITVGLAGQNEPLSRIIKRLVGDEGGVQIATVFGGLRVPARAAALANGTISHALDYDDTHFAHVGHLSVGVYPAAMAMAEETDASAADMIDAFLVGAEAAVRLGMALGSEHYQRGFHQTATAGAFGATVAVGRLLGLTQDEFRNALGLVATRASGLKSQFGTMGKPYNAGIAAANGVEAAKLAKLGFTSSDDGIFGPQGFFETHTRVAGPWSISAQDTFLFEDIKYKLHACCHGTHAMIEALRGGLAASALPADQVAHIKIRVNPRWLTVCDKKAPRSGLEVKFSYAWLAGLVVKGISTSADSSFTDDLCADPFLQAFAEKVEVIGDAEISDTATVGEITTSDGRAIQISFDLSAKIAPDDLETGLRAKANGLIGEASSRVVWSAVDNFSSTSARSLAGSVASI</sequence>
<comment type="caution">
    <text evidence="4">The sequence shown here is derived from an EMBL/GenBank/DDBJ whole genome shotgun (WGS) entry which is preliminary data.</text>
</comment>
<comment type="similarity">
    <text evidence="1">Belongs to the PrpD family.</text>
</comment>
<keyword evidence="5" id="KW-1185">Reference proteome</keyword>